<dbReference type="Pfam" id="PF13810">
    <property type="entry name" value="DUF4185"/>
    <property type="match status" value="1"/>
</dbReference>
<dbReference type="EMBL" id="BART01001371">
    <property type="protein sequence ID" value="GAG67674.1"/>
    <property type="molecule type" value="Genomic_DNA"/>
</dbReference>
<dbReference type="AlphaFoldDB" id="X0ZEF2"/>
<accession>X0ZEF2</accession>
<feature type="domain" description="DUF4185" evidence="1">
    <location>
        <begin position="14"/>
        <end position="167"/>
    </location>
</feature>
<organism evidence="2">
    <name type="scientific">marine sediment metagenome</name>
    <dbReference type="NCBI Taxonomy" id="412755"/>
    <lineage>
        <taxon>unclassified sequences</taxon>
        <taxon>metagenomes</taxon>
        <taxon>ecological metagenomes</taxon>
    </lineage>
</organism>
<protein>
    <recommendedName>
        <fullName evidence="1">DUF4185 domain-containing protein</fullName>
    </recommendedName>
</protein>
<dbReference type="InterPro" id="IPR025442">
    <property type="entry name" value="DUF4185"/>
</dbReference>
<evidence type="ECO:0000259" key="1">
    <source>
        <dbReference type="Pfam" id="PF13810"/>
    </source>
</evidence>
<comment type="caution">
    <text evidence="2">The sequence shown here is derived from an EMBL/GenBank/DDBJ whole genome shotgun (WGS) entry which is preliminary data.</text>
</comment>
<name>X0ZEF2_9ZZZZ</name>
<evidence type="ECO:0000313" key="2">
    <source>
        <dbReference type="EMBL" id="GAG67674.1"/>
    </source>
</evidence>
<proteinExistence type="predicted"/>
<reference evidence="2" key="1">
    <citation type="journal article" date="2014" name="Front. Microbiol.">
        <title>High frequency of phylogenetically diverse reductive dehalogenase-homologous genes in deep subseafloor sedimentary metagenomes.</title>
        <authorList>
            <person name="Kawai M."/>
            <person name="Futagami T."/>
            <person name="Toyoda A."/>
            <person name="Takaki Y."/>
            <person name="Nishi S."/>
            <person name="Hori S."/>
            <person name="Arai W."/>
            <person name="Tsubouchi T."/>
            <person name="Morono Y."/>
            <person name="Uchiyama I."/>
            <person name="Ito T."/>
            <person name="Fujiyama A."/>
            <person name="Inagaki F."/>
            <person name="Takami H."/>
        </authorList>
    </citation>
    <scope>NUCLEOTIDE SEQUENCE</scope>
    <source>
        <strain evidence="2">Expedition CK06-06</strain>
    </source>
</reference>
<gene>
    <name evidence="2" type="ORF">S01H4_04926</name>
</gene>
<sequence>MMVSQQSAGTGAHRLAYSDDLGDEWSYTSWDWDGEDWSPATFLNFGKDYAGAVDDNVYLYDYPSSPGVYPNSTNIRLMRVDKDDLLTRASYRFFSGFDVNGDPIWSATIGDSVTMFYDPDGVAGNTTVVYNSYLQRFILTTSHGAVGELGIFESMNPWGPWMKSAYYSSWGGYTDPCEVNWYCLADDDPWLCCDGEKSGDCDSNDSECPLTYELPSKWHSAGAMWIVFSGYSPPAKVLDSYNLMEATLTLNSSPANVCIDGGVDLENYRSAISPEGTTWSPISVQKVSQTDYGNSTEIGAYVYGDEVPPIGDITGHTGVLGGGSVTLGGAQGTRLTLSGESSSAP</sequence>